<reference evidence="1 2" key="1">
    <citation type="journal article" date="2024" name="J Genomics">
        <title>Draft genome sequencing and assembly of Favolaschia claudopus CIRM-BRFM 2984 isolated from oak limbs.</title>
        <authorList>
            <person name="Navarro D."/>
            <person name="Drula E."/>
            <person name="Chaduli D."/>
            <person name="Cazenave R."/>
            <person name="Ahrendt S."/>
            <person name="Wang J."/>
            <person name="Lipzen A."/>
            <person name="Daum C."/>
            <person name="Barry K."/>
            <person name="Grigoriev I.V."/>
            <person name="Favel A."/>
            <person name="Rosso M.N."/>
            <person name="Martin F."/>
        </authorList>
    </citation>
    <scope>NUCLEOTIDE SEQUENCE [LARGE SCALE GENOMIC DNA]</scope>
    <source>
        <strain evidence="1 2">CIRM-BRFM 2984</strain>
    </source>
</reference>
<dbReference type="EMBL" id="JAWWNJ010000010">
    <property type="protein sequence ID" value="KAK7046851.1"/>
    <property type="molecule type" value="Genomic_DNA"/>
</dbReference>
<comment type="caution">
    <text evidence="1">The sequence shown here is derived from an EMBL/GenBank/DDBJ whole genome shotgun (WGS) entry which is preliminary data.</text>
</comment>
<protein>
    <recommendedName>
        <fullName evidence="3">F-box domain-containing protein</fullName>
    </recommendedName>
</protein>
<accession>A0AAW0D9K5</accession>
<evidence type="ECO:0000313" key="1">
    <source>
        <dbReference type="EMBL" id="KAK7046851.1"/>
    </source>
</evidence>
<keyword evidence="2" id="KW-1185">Reference proteome</keyword>
<organism evidence="1 2">
    <name type="scientific">Favolaschia claudopus</name>
    <dbReference type="NCBI Taxonomy" id="2862362"/>
    <lineage>
        <taxon>Eukaryota</taxon>
        <taxon>Fungi</taxon>
        <taxon>Dikarya</taxon>
        <taxon>Basidiomycota</taxon>
        <taxon>Agaricomycotina</taxon>
        <taxon>Agaricomycetes</taxon>
        <taxon>Agaricomycetidae</taxon>
        <taxon>Agaricales</taxon>
        <taxon>Marasmiineae</taxon>
        <taxon>Mycenaceae</taxon>
        <taxon>Favolaschia</taxon>
    </lineage>
</organism>
<evidence type="ECO:0008006" key="3">
    <source>
        <dbReference type="Google" id="ProtNLM"/>
    </source>
</evidence>
<evidence type="ECO:0000313" key="2">
    <source>
        <dbReference type="Proteomes" id="UP001362999"/>
    </source>
</evidence>
<gene>
    <name evidence="1" type="ORF">R3P38DRAFT_3346440</name>
</gene>
<dbReference type="Proteomes" id="UP001362999">
    <property type="component" value="Unassembled WGS sequence"/>
</dbReference>
<sequence>MAANRIPDEIISEILSPALRVSDSTFSTLNSVAGASPFLTFSESSSAYLEVSKSWLRVGTPLLYNVVSIRSTAQAQALAATLTTNPDLGQFIKKLRVEGGYGTFMLTIIQAAPKITDIYLTLLLEKPDNASGLCQALPLLNPVRLILDGHGILRLNTSAKELYQTLEDCVIHWGKLSRVEVHLYMARDFSGALSRIPHLDTLVIWSKGYSYGHRLPEHVRGMSENPNLKHVILLFEPRCSFDSIKSQQLLYDEYKGNPRMKALLDLPDERPSSRNAHLECTEMDISHSSFAYPAGLAADATHEEAIWGRILFFTSRDDVPELNPEGGHSFGYGYYDRPPSRVDPLLVCKMFARLGLPHLYTIVVIASAARARSLVSQLERHPELALHIRALCLKLYDVNDVFDQLVLHMPVLVEFQSKYRGWGSKISWKAFKDLAETSGAHLRFLRGLQVKGSIEVVSPAALFLFSQIVSLDWDSDVKFDITQELIPRNTFNTLTKLTVDEFDGSFFDVLACMELPLLETIFFNSLDSVCDGAAFFQRHGSKLRELKLSERQLNAPNVEIWRNCPMLATLRIFCDDKHFIRDSCLKTSAILPCLEEIFFEILDSGYEKLTTKEQIPHFNRLINALRTTNSFPALREVRHPLCKWPTTEHGKDTWSKWAEKLLTREVHLVGPDDSIDLILVTDKYKSASGIRAVAYGHTIRFRGWVNRKPIGKCRRHMSQLRKVDDDVQFLSLLLTTMSTADTLPEDIVFEILSQALHVPDTDFTTLLSFERAGGVTSPFLTFSQPRSTYLLVSKTWLNVATPVLYSTVVLRSKAQAQALAATLMIKPDLGQFIHRLRVEGGYGNSMHKILKSSQNITDIFLSLDLARSDDPRGLCSGLALISPIRVIVNSPDFVPPVAQGLFETKLEMSLWFSIQGAMPRVLNKVPYLQSMVLWNKRDARLMPDSIKKIGQNPALTSIRIMTSSAIAIQIYRQMLFDAFEEDIRFMHILNLAETMPSPSQNHTSSVSATHTTTNFIYPAQLLAHPALEEAVWNHILSFAFQSDAPVKTSMVTMPPPRQADRSSRVSLLTVNKMFMRLGIPHLYRDVVLRYESNARMLASQLERNTGLGRHIRTLFFGFAGNTMHADFDKIVAHTPSLVELDAYTHQPIPLASFQRLGKIAGASLVLFRGLKVSDTSRSPLGGWIVKSDLEAGGVNPAPFSLFPRLRTLHWDSDQDFGTDVMLIPTTALGSLENLTVDNFHESFLKLISFMELPSLRTVAFNSHRACGGFSILEQHGAKLHQLSVSEFQMDGASIIWRACPLLNALHILCTEPRHPKPKSNMYSWDGLGWSDRHVDDDSEIEPRPANVPASWFTTSETHMHLERIVFVVAYTNQGSFTEPEIAPAKAMGFNDMIDTLQGTTSFPALRVIEHPQCEWPNSEDRIATNCWVKWAETLLPQHVHLQGSDGICWRPRLKLAGQPGNRYGQDFELAGSLLDPARLNRSSEYI</sequence>
<name>A0AAW0D9K5_9AGAR</name>
<feature type="non-terminal residue" evidence="1">
    <location>
        <position position="1"/>
    </location>
</feature>
<proteinExistence type="predicted"/>